<protein>
    <submittedName>
        <fullName evidence="1">Glycerate kinase</fullName>
    </submittedName>
</protein>
<dbReference type="Proteomes" id="UP000308836">
    <property type="component" value="Unassembled WGS sequence"/>
</dbReference>
<sequence length="381" mass="41583">MNILIACDSFKGCMSSEQACECMKKGLRTANPKWRVETYPMADGGEGFAQVLCGYIRGKMVEVETVDLLGRRIKARYAWNEEQKLAVLDVASCIGLNLYERADRNPLAASSFGVGLLMKDALRRKCRKMIIGLGGSGSNDGGMGILKAFGAKFYDAQRQLLAPNAYNLERIAFIDKRGFSFDRDVELIVACDVKNRLLGKNGATYTFGRQKGIFPSQMKRLDTAMAHYNQKIDQTFHVDMDAFEGSGAAGGIGGVLLGVFRASMRPGIEVCMDYARFPEALDKADLVFTGEGQTDAQTLYGKVPYGIAKVASRRHVPVVCLSGALGAGYEPLYKEGVIGIFSTADRAMDFQTALSCGKEKLEALAFSVGKLIRGIEEIKDE</sequence>
<evidence type="ECO:0000313" key="2">
    <source>
        <dbReference type="Proteomes" id="UP000308836"/>
    </source>
</evidence>
<reference evidence="1" key="1">
    <citation type="submission" date="2019-04" db="EMBL/GenBank/DDBJ databases">
        <title>Microbes associate with the intestines of laboratory mice.</title>
        <authorList>
            <person name="Navarre W."/>
            <person name="Wong E."/>
            <person name="Huang K."/>
            <person name="Tropini C."/>
            <person name="Ng K."/>
            <person name="Yu B."/>
        </authorList>
    </citation>
    <scope>NUCLEOTIDE SEQUENCE</scope>
    <source>
        <strain evidence="1">NM09_H32</strain>
    </source>
</reference>
<name>A0AC61R840_9FIRM</name>
<keyword evidence="1" id="KW-0418">Kinase</keyword>
<keyword evidence="1" id="KW-0808">Transferase</keyword>
<dbReference type="EMBL" id="SRYG01000013">
    <property type="protein sequence ID" value="TGY65765.1"/>
    <property type="molecule type" value="Genomic_DNA"/>
</dbReference>
<proteinExistence type="predicted"/>
<gene>
    <name evidence="1" type="ORF">E5336_07225</name>
</gene>
<comment type="caution">
    <text evidence="1">The sequence shown here is derived from an EMBL/GenBank/DDBJ whole genome shotgun (WGS) entry which is preliminary data.</text>
</comment>
<accession>A0AC61R840</accession>
<organism evidence="1 2">
    <name type="scientific">Dubosiella muris</name>
    <dbReference type="NCBI Taxonomy" id="3038133"/>
    <lineage>
        <taxon>Bacteria</taxon>
        <taxon>Bacillati</taxon>
        <taxon>Bacillota</taxon>
        <taxon>Erysipelotrichia</taxon>
        <taxon>Erysipelotrichales</taxon>
        <taxon>Erysipelotrichaceae</taxon>
        <taxon>Dubosiella</taxon>
    </lineage>
</organism>
<evidence type="ECO:0000313" key="1">
    <source>
        <dbReference type="EMBL" id="TGY65765.1"/>
    </source>
</evidence>
<keyword evidence="2" id="KW-1185">Reference proteome</keyword>